<evidence type="ECO:0000313" key="1">
    <source>
        <dbReference type="EMBL" id="GJH22673.1"/>
    </source>
</evidence>
<reference evidence="1" key="1">
    <citation type="submission" date="2021-09" db="EMBL/GenBank/DDBJ databases">
        <title>Isolation and characterization of 3-chlorobenzoate degrading bacteria from soils in Shizuoka.</title>
        <authorList>
            <person name="Ifat A."/>
            <person name="Ogawa N."/>
            <person name="Kimbara K."/>
            <person name="Moriuchi R."/>
            <person name="Dohra H."/>
            <person name="Shintani M."/>
        </authorList>
    </citation>
    <scope>NUCLEOTIDE SEQUENCE</scope>
    <source>
        <strain evidence="1">19CS2-2</strain>
    </source>
</reference>
<sequence>MKPPKTTPDSIRARVVGTGLLALDVLLDDQNAGSRAELGGSAGNVLAILAFFGWSSVPVAKLGEDVAGARIRHEFEGLRADTRFISLERHARTPVVYQWPGDEQHTHRFSFTCPFCGLKRGFAATEADESYCHNVLALVEQSDVFYFDRITDWSLNLAENYRKRGALVVFEPSVINVNAKTFQRAIDASHILKYADERIDELRVFDCGSVDVVIQTLGSKGLRFRTKANHDGQWRTLPAFNVPHVVDTAGAGDWCTAGLLYSLNRSGASAKLAESAVCKALRFGQALAALNCMHAGARGLAQKGARSGLEQLATIMEAGREEIFDNRDWYSCFDSPLRLGVASRHGTKSEPFQKNSARLCCEPLAV</sequence>
<name>A0ACB5R6F8_9BURK</name>
<protein>
    <submittedName>
        <fullName evidence="1">Uncharacterized protein</fullName>
    </submittedName>
</protein>
<keyword evidence="2" id="KW-1185">Reference proteome</keyword>
<dbReference type="Proteomes" id="UP001055013">
    <property type="component" value="Unassembled WGS sequence"/>
</dbReference>
<organism evidence="1 2">
    <name type="scientific">Caballeronia novacaledonica</name>
    <dbReference type="NCBI Taxonomy" id="1544861"/>
    <lineage>
        <taxon>Bacteria</taxon>
        <taxon>Pseudomonadati</taxon>
        <taxon>Pseudomonadota</taxon>
        <taxon>Betaproteobacteria</taxon>
        <taxon>Burkholderiales</taxon>
        <taxon>Burkholderiaceae</taxon>
        <taxon>Caballeronia</taxon>
    </lineage>
</organism>
<gene>
    <name evidence="1" type="ORF">CBA19CS22_39045</name>
</gene>
<accession>A0ACB5R6F8</accession>
<dbReference type="EMBL" id="BPUR01000046">
    <property type="protein sequence ID" value="GJH22673.1"/>
    <property type="molecule type" value="Genomic_DNA"/>
</dbReference>
<proteinExistence type="predicted"/>
<comment type="caution">
    <text evidence="1">The sequence shown here is derived from an EMBL/GenBank/DDBJ whole genome shotgun (WGS) entry which is preliminary data.</text>
</comment>
<evidence type="ECO:0000313" key="2">
    <source>
        <dbReference type="Proteomes" id="UP001055013"/>
    </source>
</evidence>